<dbReference type="AlphaFoldDB" id="A0A0C2CCF0"/>
<evidence type="ECO:0000313" key="2">
    <source>
        <dbReference type="EMBL" id="KIH54008.1"/>
    </source>
</evidence>
<evidence type="ECO:0000256" key="1">
    <source>
        <dbReference type="ARBA" id="ARBA00004123"/>
    </source>
</evidence>
<sequence length="200" mass="22668">MLPGRRKRYPHIIRVRKCGELLEKRKKEEAAVGQRLHRLRTQNIVNTAAELHQKEPQCYGPSESHSKNSREDWNLVIIPLEQEVVFADTPCERVAMFVKIVPLYSIMVRANPKCDVIIEMLKGGLPSKKISSLSGAPIRTVQNTIKRLMEIGTSADRPSRGRKPTVLILGMIKTVRELIRRSPRRSMRKIATNLGIAATS</sequence>
<comment type="subcellular location">
    <subcellularLocation>
        <location evidence="1">Nucleus</location>
    </subcellularLocation>
</comment>
<proteinExistence type="predicted"/>
<dbReference type="GO" id="GO:0005634">
    <property type="term" value="C:nucleus"/>
    <property type="evidence" value="ECO:0007669"/>
    <property type="project" value="UniProtKB-SubCell"/>
</dbReference>
<evidence type="ECO:0000313" key="3">
    <source>
        <dbReference type="Proteomes" id="UP000054047"/>
    </source>
</evidence>
<evidence type="ECO:0008006" key="4">
    <source>
        <dbReference type="Google" id="ProtNLM"/>
    </source>
</evidence>
<organism evidence="2 3">
    <name type="scientific">Ancylostoma duodenale</name>
    <dbReference type="NCBI Taxonomy" id="51022"/>
    <lineage>
        <taxon>Eukaryota</taxon>
        <taxon>Metazoa</taxon>
        <taxon>Ecdysozoa</taxon>
        <taxon>Nematoda</taxon>
        <taxon>Chromadorea</taxon>
        <taxon>Rhabditida</taxon>
        <taxon>Rhabditina</taxon>
        <taxon>Rhabditomorpha</taxon>
        <taxon>Strongyloidea</taxon>
        <taxon>Ancylostomatidae</taxon>
        <taxon>Ancylostomatinae</taxon>
        <taxon>Ancylostoma</taxon>
    </lineage>
</organism>
<dbReference type="Proteomes" id="UP000054047">
    <property type="component" value="Unassembled WGS sequence"/>
</dbReference>
<reference evidence="2 3" key="1">
    <citation type="submission" date="2013-12" db="EMBL/GenBank/DDBJ databases">
        <title>Draft genome of the parsitic nematode Ancylostoma duodenale.</title>
        <authorList>
            <person name="Mitreva M."/>
        </authorList>
    </citation>
    <scope>NUCLEOTIDE SEQUENCE [LARGE SCALE GENOMIC DNA]</scope>
    <source>
        <strain evidence="2 3">Zhejiang</strain>
    </source>
</reference>
<feature type="non-terminal residue" evidence="2">
    <location>
        <position position="200"/>
    </location>
</feature>
<protein>
    <recommendedName>
        <fullName evidence="4">Paired domain-containing protein</fullName>
    </recommendedName>
</protein>
<accession>A0A0C2CCF0</accession>
<dbReference type="EMBL" id="KN739915">
    <property type="protein sequence ID" value="KIH54008.1"/>
    <property type="molecule type" value="Genomic_DNA"/>
</dbReference>
<keyword evidence="3" id="KW-1185">Reference proteome</keyword>
<dbReference type="OrthoDB" id="5823363at2759"/>
<gene>
    <name evidence="2" type="ORF">ANCDUO_15848</name>
</gene>
<dbReference type="SUPFAM" id="SSF46689">
    <property type="entry name" value="Homeodomain-like"/>
    <property type="match status" value="1"/>
</dbReference>
<dbReference type="InterPro" id="IPR009057">
    <property type="entry name" value="Homeodomain-like_sf"/>
</dbReference>
<name>A0A0C2CCF0_9BILA</name>